<protein>
    <recommendedName>
        <fullName evidence="1">Aminoglycoside phosphotransferase domain-containing protein</fullName>
    </recommendedName>
</protein>
<dbReference type="InterPro" id="IPR002575">
    <property type="entry name" value="Aminoglycoside_PTrfase"/>
</dbReference>
<dbReference type="EMBL" id="MU002392">
    <property type="protein sequence ID" value="KAF2786880.1"/>
    <property type="molecule type" value="Genomic_DNA"/>
</dbReference>
<proteinExistence type="predicted"/>
<dbReference type="SUPFAM" id="SSF56112">
    <property type="entry name" value="Protein kinase-like (PK-like)"/>
    <property type="match status" value="1"/>
</dbReference>
<feature type="domain" description="Aminoglycoside phosphotransferase" evidence="1">
    <location>
        <begin position="104"/>
        <end position="304"/>
    </location>
</feature>
<reference evidence="2" key="1">
    <citation type="journal article" date="2020" name="Stud. Mycol.">
        <title>101 Dothideomycetes genomes: a test case for predicting lifestyles and emergence of pathogens.</title>
        <authorList>
            <person name="Haridas S."/>
            <person name="Albert R."/>
            <person name="Binder M."/>
            <person name="Bloem J."/>
            <person name="Labutti K."/>
            <person name="Salamov A."/>
            <person name="Andreopoulos B."/>
            <person name="Baker S."/>
            <person name="Barry K."/>
            <person name="Bills G."/>
            <person name="Bluhm B."/>
            <person name="Cannon C."/>
            <person name="Castanera R."/>
            <person name="Culley D."/>
            <person name="Daum C."/>
            <person name="Ezra D."/>
            <person name="Gonzalez J."/>
            <person name="Henrissat B."/>
            <person name="Kuo A."/>
            <person name="Liang C."/>
            <person name="Lipzen A."/>
            <person name="Lutzoni F."/>
            <person name="Magnuson J."/>
            <person name="Mondo S."/>
            <person name="Nolan M."/>
            <person name="Ohm R."/>
            <person name="Pangilinan J."/>
            <person name="Park H.-J."/>
            <person name="Ramirez L."/>
            <person name="Alfaro M."/>
            <person name="Sun H."/>
            <person name="Tritt A."/>
            <person name="Yoshinaga Y."/>
            <person name="Zwiers L.-H."/>
            <person name="Turgeon B."/>
            <person name="Goodwin S."/>
            <person name="Spatafora J."/>
            <person name="Crous P."/>
            <person name="Grigoriev I."/>
        </authorList>
    </citation>
    <scope>NUCLEOTIDE SEQUENCE</scope>
    <source>
        <strain evidence="2">CBS 109.77</strain>
    </source>
</reference>
<name>A0A6A6WRY2_9PLEO</name>
<dbReference type="OrthoDB" id="4177236at2759"/>
<keyword evidence="3" id="KW-1185">Reference proteome</keyword>
<accession>A0A6A6WRY2</accession>
<evidence type="ECO:0000313" key="3">
    <source>
        <dbReference type="Proteomes" id="UP000799757"/>
    </source>
</evidence>
<dbReference type="PANTHER" id="PTHR21310">
    <property type="entry name" value="AMINOGLYCOSIDE PHOSPHOTRANSFERASE-RELATED-RELATED"/>
    <property type="match status" value="1"/>
</dbReference>
<dbReference type="PANTHER" id="PTHR21310:SF48">
    <property type="entry name" value="AMINOGLYCOSIDE PHOSPHOTRANSFERASE DOMAIN-CONTAINING PROTEIN"/>
    <property type="match status" value="1"/>
</dbReference>
<organism evidence="2 3">
    <name type="scientific">Melanomma pulvis-pyrius CBS 109.77</name>
    <dbReference type="NCBI Taxonomy" id="1314802"/>
    <lineage>
        <taxon>Eukaryota</taxon>
        <taxon>Fungi</taxon>
        <taxon>Dikarya</taxon>
        <taxon>Ascomycota</taxon>
        <taxon>Pezizomycotina</taxon>
        <taxon>Dothideomycetes</taxon>
        <taxon>Pleosporomycetidae</taxon>
        <taxon>Pleosporales</taxon>
        <taxon>Melanommataceae</taxon>
        <taxon>Melanomma</taxon>
    </lineage>
</organism>
<gene>
    <name evidence="2" type="ORF">K505DRAFT_258930</name>
</gene>
<dbReference type="AlphaFoldDB" id="A0A6A6WRY2"/>
<evidence type="ECO:0000259" key="1">
    <source>
        <dbReference type="Pfam" id="PF01636"/>
    </source>
</evidence>
<sequence>MESKAELLMKYWGTTDSKEITRQDANFGNIEGKNLPRDLKEWVEMDFPYYAPEDELPAPLPTMAEIEAARFGDTNMTRNKYELQHIFRLSGVYAVKFSLHAVTIQEAENLLFLSKNTKIRVPKVYAAFEHKGADPLGEVGSRICPDRSFLPIYYYLIMEYIPGKPCTERNFNRLSPKTQENIVRKVAKEMRLLRNVPAPAPEYYGRIYHRGWAPAFPNLTRYGPPGYLKGPFDSHEDFINAVYTSSQIMASSQGVPEEDLQYICKLYLHTFRQIMSRAAGKTPVLCHPDFHFDKVIILENPVDKDDPDVAIVSWGMMGWVPEYMATERSFHKTPNLTLRMLYNWEMSKSIVEPHLDVALYFETFCAKTANNEHKHK</sequence>
<evidence type="ECO:0000313" key="2">
    <source>
        <dbReference type="EMBL" id="KAF2786880.1"/>
    </source>
</evidence>
<dbReference type="Pfam" id="PF01636">
    <property type="entry name" value="APH"/>
    <property type="match status" value="1"/>
</dbReference>
<dbReference type="InterPro" id="IPR051678">
    <property type="entry name" value="AGP_Transferase"/>
</dbReference>
<dbReference type="Proteomes" id="UP000799757">
    <property type="component" value="Unassembled WGS sequence"/>
</dbReference>
<dbReference type="InterPro" id="IPR011009">
    <property type="entry name" value="Kinase-like_dom_sf"/>
</dbReference>